<dbReference type="AlphaFoldDB" id="A0AAD8DIW5"/>
<keyword evidence="9" id="KW-1185">Reference proteome</keyword>
<dbReference type="RefSeq" id="XP_058348139.1">
    <property type="nucleotide sequence ID" value="XM_058481501.1"/>
</dbReference>
<evidence type="ECO:0000256" key="3">
    <source>
        <dbReference type="ARBA" id="ARBA00023125"/>
    </source>
</evidence>
<comment type="subcellular location">
    <subcellularLocation>
        <location evidence="1">Nucleus</location>
    </subcellularLocation>
</comment>
<dbReference type="PROSITE" id="PS00463">
    <property type="entry name" value="ZN2_CY6_FUNGAL_1"/>
    <property type="match status" value="1"/>
</dbReference>
<evidence type="ECO:0000256" key="6">
    <source>
        <dbReference type="SAM" id="MobiDB-lite"/>
    </source>
</evidence>
<comment type="caution">
    <text evidence="8">The sequence shown here is derived from an EMBL/GenBank/DDBJ whole genome shotgun (WGS) entry which is preliminary data.</text>
</comment>
<dbReference type="PROSITE" id="PS50048">
    <property type="entry name" value="ZN2_CY6_FUNGAL_2"/>
    <property type="match status" value="1"/>
</dbReference>
<organism evidence="8 9">
    <name type="scientific">Lichtheimia ornata</name>
    <dbReference type="NCBI Taxonomy" id="688661"/>
    <lineage>
        <taxon>Eukaryota</taxon>
        <taxon>Fungi</taxon>
        <taxon>Fungi incertae sedis</taxon>
        <taxon>Mucoromycota</taxon>
        <taxon>Mucoromycotina</taxon>
        <taxon>Mucoromycetes</taxon>
        <taxon>Mucorales</taxon>
        <taxon>Lichtheimiaceae</taxon>
        <taxon>Lichtheimia</taxon>
    </lineage>
</organism>
<dbReference type="InterPro" id="IPR001138">
    <property type="entry name" value="Zn2Cys6_DnaBD"/>
</dbReference>
<dbReference type="PANTHER" id="PTHR47540:SF2">
    <property type="entry name" value="ZN(II)2CYS6 TRANSCRIPTION FACTOR (EUROFUNG)"/>
    <property type="match status" value="1"/>
</dbReference>
<evidence type="ECO:0000256" key="5">
    <source>
        <dbReference type="ARBA" id="ARBA00023242"/>
    </source>
</evidence>
<dbReference type="PANTHER" id="PTHR47540">
    <property type="entry name" value="THIAMINE REPRESSIBLE GENES REGULATORY PROTEIN THI5"/>
    <property type="match status" value="1"/>
</dbReference>
<evidence type="ECO:0000256" key="2">
    <source>
        <dbReference type="ARBA" id="ARBA00023015"/>
    </source>
</evidence>
<dbReference type="SMART" id="SM00066">
    <property type="entry name" value="GAL4"/>
    <property type="match status" value="1"/>
</dbReference>
<name>A0AAD8DIW5_9FUNG</name>
<evidence type="ECO:0000256" key="1">
    <source>
        <dbReference type="ARBA" id="ARBA00004123"/>
    </source>
</evidence>
<feature type="domain" description="Zn(2)-C6 fungal-type" evidence="7">
    <location>
        <begin position="20"/>
        <end position="49"/>
    </location>
</feature>
<dbReference type="GO" id="GO:0005634">
    <property type="term" value="C:nucleus"/>
    <property type="evidence" value="ECO:0007669"/>
    <property type="project" value="UniProtKB-SubCell"/>
</dbReference>
<dbReference type="Gene3D" id="4.10.240.10">
    <property type="entry name" value="Zn(2)-C6 fungal-type DNA-binding domain"/>
    <property type="match status" value="1"/>
</dbReference>
<evidence type="ECO:0000313" key="9">
    <source>
        <dbReference type="Proteomes" id="UP001234581"/>
    </source>
</evidence>
<dbReference type="CDD" id="cd00067">
    <property type="entry name" value="GAL4"/>
    <property type="match status" value="1"/>
</dbReference>
<sequence length="272" mass="28818">MNVTMPIDKTRRKRLKVVSACGECRRKKTKCNGESPCIGCIKAKVECKYITSHKARAMARQAPASASSTISSGSNSSNNNSYNVNGMNPSSSNNNNKPTVEAIEERLGVIEDILRALLKQGQENGGTPPPPPPTASSYSLPVFDSSASCGGGGYHHPLPPSTMGGVHASHVQNWHFARDPIAPTPRRPNGSGSAFHLPPLTSSSSISSACSLSSSSSTSTTSSASSTSGGPAIRNLLNDQDIDLPTPPPTASFHKEGHAYYHRYHYQSENNL</sequence>
<feature type="compositionally biased region" description="Low complexity" evidence="6">
    <location>
        <begin position="208"/>
        <end position="228"/>
    </location>
</feature>
<dbReference type="GO" id="GO:0000981">
    <property type="term" value="F:DNA-binding transcription factor activity, RNA polymerase II-specific"/>
    <property type="evidence" value="ECO:0007669"/>
    <property type="project" value="InterPro"/>
</dbReference>
<dbReference type="InterPro" id="IPR036864">
    <property type="entry name" value="Zn2-C6_fun-type_DNA-bd_sf"/>
</dbReference>
<keyword evidence="3" id="KW-0238">DNA-binding</keyword>
<keyword evidence="5" id="KW-0539">Nucleus</keyword>
<dbReference type="GeneID" id="83208822"/>
<dbReference type="Proteomes" id="UP001234581">
    <property type="component" value="Unassembled WGS sequence"/>
</dbReference>
<dbReference type="GO" id="GO:0008270">
    <property type="term" value="F:zinc ion binding"/>
    <property type="evidence" value="ECO:0007669"/>
    <property type="project" value="InterPro"/>
</dbReference>
<evidence type="ECO:0000313" key="8">
    <source>
        <dbReference type="EMBL" id="KAJ8663227.1"/>
    </source>
</evidence>
<feature type="region of interest" description="Disordered" evidence="6">
    <location>
        <begin position="208"/>
        <end position="254"/>
    </location>
</feature>
<dbReference type="GO" id="GO:0045944">
    <property type="term" value="P:positive regulation of transcription by RNA polymerase II"/>
    <property type="evidence" value="ECO:0007669"/>
    <property type="project" value="TreeGrafter"/>
</dbReference>
<dbReference type="InterPro" id="IPR051711">
    <property type="entry name" value="Stress_Response_Reg"/>
</dbReference>
<dbReference type="SUPFAM" id="SSF57701">
    <property type="entry name" value="Zn2/Cys6 DNA-binding domain"/>
    <property type="match status" value="1"/>
</dbReference>
<keyword evidence="2" id="KW-0805">Transcription regulation</keyword>
<reference evidence="8 9" key="1">
    <citation type="submission" date="2023-03" db="EMBL/GenBank/DDBJ databases">
        <title>Genome sequence of Lichtheimia ornata CBS 291.66.</title>
        <authorList>
            <person name="Mohabir J.T."/>
            <person name="Shea T.P."/>
            <person name="Kurbessoian T."/>
            <person name="Berby B."/>
            <person name="Fontaine J."/>
            <person name="Livny J."/>
            <person name="Gnirke A."/>
            <person name="Stajich J.E."/>
            <person name="Cuomo C.A."/>
        </authorList>
    </citation>
    <scope>NUCLEOTIDE SEQUENCE [LARGE SCALE GENOMIC DNA]</scope>
    <source>
        <strain evidence="8">CBS 291.66</strain>
    </source>
</reference>
<dbReference type="Pfam" id="PF00172">
    <property type="entry name" value="Zn_clus"/>
    <property type="match status" value="1"/>
</dbReference>
<evidence type="ECO:0000259" key="7">
    <source>
        <dbReference type="PROSITE" id="PS50048"/>
    </source>
</evidence>
<gene>
    <name evidence="8" type="ORF">O0I10_001404</name>
</gene>
<feature type="region of interest" description="Disordered" evidence="6">
    <location>
        <begin position="121"/>
        <end position="142"/>
    </location>
</feature>
<keyword evidence="4" id="KW-0804">Transcription</keyword>
<feature type="region of interest" description="Disordered" evidence="6">
    <location>
        <begin position="62"/>
        <end position="97"/>
    </location>
</feature>
<evidence type="ECO:0000256" key="4">
    <source>
        <dbReference type="ARBA" id="ARBA00023163"/>
    </source>
</evidence>
<feature type="compositionally biased region" description="Low complexity" evidence="6">
    <location>
        <begin position="62"/>
        <end position="96"/>
    </location>
</feature>
<protein>
    <recommendedName>
        <fullName evidence="7">Zn(2)-C6 fungal-type domain-containing protein</fullName>
    </recommendedName>
</protein>
<dbReference type="GO" id="GO:0043565">
    <property type="term" value="F:sequence-specific DNA binding"/>
    <property type="evidence" value="ECO:0007669"/>
    <property type="project" value="TreeGrafter"/>
</dbReference>
<proteinExistence type="predicted"/>
<accession>A0AAD8DIW5</accession>
<feature type="region of interest" description="Disordered" evidence="6">
    <location>
        <begin position="179"/>
        <end position="198"/>
    </location>
</feature>
<dbReference type="EMBL" id="JARTCD010000003">
    <property type="protein sequence ID" value="KAJ8663227.1"/>
    <property type="molecule type" value="Genomic_DNA"/>
</dbReference>